<evidence type="ECO:0008006" key="4">
    <source>
        <dbReference type="Google" id="ProtNLM"/>
    </source>
</evidence>
<dbReference type="Proteomes" id="UP000235589">
    <property type="component" value="Chromosome"/>
</dbReference>
<dbReference type="KEGG" id="mpec:B9O19_00023"/>
<protein>
    <recommendedName>
        <fullName evidence="4">Lipoprotein</fullName>
    </recommendedName>
</protein>
<keyword evidence="3" id="KW-1185">Reference proteome</keyword>
<reference evidence="2 3" key="1">
    <citation type="submission" date="2017-04" db="EMBL/GenBank/DDBJ databases">
        <title>Monoglobus pectinilyticus 14 draft genome.</title>
        <authorList>
            <person name="Kim C."/>
            <person name="Rosendale D.I."/>
            <person name="Kelly W.J."/>
            <person name="Tannock G.W."/>
            <person name="Patchett M.L."/>
            <person name="Jordens J.Z."/>
        </authorList>
    </citation>
    <scope>NUCLEOTIDE SEQUENCE [LARGE SCALE GENOMIC DNA]</scope>
    <source>
        <strain evidence="2 3">14</strain>
    </source>
</reference>
<gene>
    <name evidence="2" type="ORF">B9O19_00023</name>
</gene>
<dbReference type="GeneID" id="98061457"/>
<evidence type="ECO:0000313" key="3">
    <source>
        <dbReference type="Proteomes" id="UP000235589"/>
    </source>
</evidence>
<sequence>MKKFIGMTLSILLLLCLSSCGATYTSNDLAIYNTEKNNYIKIGMSKNELVDILGTPKVEDEYDCFENIKIKYIDDTVQYIRLSDEVKVYLFLNAYQIGTSINTIQKKHNLIQDKYDKEKYHLFLVKNKDRYIDFSKGRSCDEMMKIIDECFEVDGNDVYHLLLFADSNDNIVSSVTISKFGIGETGSEWGADGYITKYSRILTDNEKNYVTGYEEYSDANIKKKESELKNELDILSDAFDKVVENDMGLDYASKNSQLKAISDLKESKYDELSKVRFESTRRYKILNN</sequence>
<evidence type="ECO:0000256" key="1">
    <source>
        <dbReference type="SAM" id="SignalP"/>
    </source>
</evidence>
<proteinExistence type="predicted"/>
<dbReference type="AlphaFoldDB" id="A0A2K9NYV2"/>
<dbReference type="RefSeq" id="WP_102364569.1">
    <property type="nucleotide sequence ID" value="NZ_CP020991.1"/>
</dbReference>
<keyword evidence="1" id="KW-0732">Signal</keyword>
<accession>A0A2K9NYV2</accession>
<organism evidence="2 3">
    <name type="scientific">Monoglobus pectinilyticus</name>
    <dbReference type="NCBI Taxonomy" id="1981510"/>
    <lineage>
        <taxon>Bacteria</taxon>
        <taxon>Bacillati</taxon>
        <taxon>Bacillota</taxon>
        <taxon>Clostridia</taxon>
        <taxon>Monoglobales</taxon>
        <taxon>Monoglobaceae</taxon>
        <taxon>Monoglobus</taxon>
    </lineage>
</organism>
<feature type="signal peptide" evidence="1">
    <location>
        <begin position="1"/>
        <end position="22"/>
    </location>
</feature>
<feature type="chain" id="PRO_5039686102" description="Lipoprotein" evidence="1">
    <location>
        <begin position="23"/>
        <end position="288"/>
    </location>
</feature>
<evidence type="ECO:0000313" key="2">
    <source>
        <dbReference type="EMBL" id="AUO18210.1"/>
    </source>
</evidence>
<dbReference type="EMBL" id="CP020991">
    <property type="protein sequence ID" value="AUO18210.1"/>
    <property type="molecule type" value="Genomic_DNA"/>
</dbReference>
<name>A0A2K9NYV2_9FIRM</name>